<dbReference type="EMBL" id="PVHK01000246">
    <property type="protein sequence ID" value="PRH38298.1"/>
    <property type="molecule type" value="Genomic_DNA"/>
</dbReference>
<sequence>MPAIRGSVPRETGDETGAAVDGSSALPSCFDVERPCLLAGTNCPRWRRSAAACCAPPHQPHHPP</sequence>
<name>A0AA44XU01_BURVI</name>
<protein>
    <submittedName>
        <fullName evidence="2">Uncharacterized protein</fullName>
    </submittedName>
</protein>
<evidence type="ECO:0000256" key="1">
    <source>
        <dbReference type="SAM" id="MobiDB-lite"/>
    </source>
</evidence>
<proteinExistence type="predicted"/>
<dbReference type="AlphaFoldDB" id="A0AA44XU01"/>
<evidence type="ECO:0000313" key="3">
    <source>
        <dbReference type="Proteomes" id="UP000237632"/>
    </source>
</evidence>
<reference evidence="2 3" key="1">
    <citation type="submission" date="2018-03" db="EMBL/GenBank/DDBJ databases">
        <authorList>
            <person name="Nguyen K."/>
            <person name="Fouts D."/>
            <person name="Sutton G."/>
        </authorList>
    </citation>
    <scope>NUCLEOTIDE SEQUENCE [LARGE SCALE GENOMIC DNA]</scope>
    <source>
        <strain evidence="2 3">AU3578</strain>
    </source>
</reference>
<dbReference type="Proteomes" id="UP000237632">
    <property type="component" value="Unassembled WGS sequence"/>
</dbReference>
<feature type="region of interest" description="Disordered" evidence="1">
    <location>
        <begin position="1"/>
        <end position="24"/>
    </location>
</feature>
<organism evidence="2 3">
    <name type="scientific">Burkholderia vietnamiensis</name>
    <dbReference type="NCBI Taxonomy" id="60552"/>
    <lineage>
        <taxon>Bacteria</taxon>
        <taxon>Pseudomonadati</taxon>
        <taxon>Pseudomonadota</taxon>
        <taxon>Betaproteobacteria</taxon>
        <taxon>Burkholderiales</taxon>
        <taxon>Burkholderiaceae</taxon>
        <taxon>Burkholderia</taxon>
        <taxon>Burkholderia cepacia complex</taxon>
    </lineage>
</organism>
<accession>A0AA44XU01</accession>
<gene>
    <name evidence="2" type="ORF">C6T65_32695</name>
</gene>
<comment type="caution">
    <text evidence="2">The sequence shown here is derived from an EMBL/GenBank/DDBJ whole genome shotgun (WGS) entry which is preliminary data.</text>
</comment>
<evidence type="ECO:0000313" key="2">
    <source>
        <dbReference type="EMBL" id="PRH38298.1"/>
    </source>
</evidence>